<dbReference type="PANTHER" id="PTHR12785">
    <property type="entry name" value="SPLICING FACTOR 3B"/>
    <property type="match status" value="1"/>
</dbReference>
<dbReference type="GeneID" id="30198252"/>
<protein>
    <recommendedName>
        <fullName evidence="1">PSP proline-rich domain-containing protein</fullName>
    </recommendedName>
</protein>
<dbReference type="Proteomes" id="UP000094112">
    <property type="component" value="Unassembled WGS sequence"/>
</dbReference>
<evidence type="ECO:0000313" key="2">
    <source>
        <dbReference type="EMBL" id="ODQ61398.1"/>
    </source>
</evidence>
<feature type="non-terminal residue" evidence="2">
    <location>
        <position position="203"/>
    </location>
</feature>
<keyword evidence="3" id="KW-1185">Reference proteome</keyword>
<proteinExistence type="predicted"/>
<dbReference type="EMBL" id="KV454209">
    <property type="protein sequence ID" value="ODQ61398.1"/>
    <property type="molecule type" value="Genomic_DNA"/>
</dbReference>
<dbReference type="Pfam" id="PF04037">
    <property type="entry name" value="DUF382"/>
    <property type="match status" value="1"/>
</dbReference>
<dbReference type="InterPro" id="IPR006568">
    <property type="entry name" value="PSP_pro-rich"/>
</dbReference>
<dbReference type="OrthoDB" id="10260794at2759"/>
<sequence length="203" mass="23708">MSKKKQRKANKIPLAELKAASKYPELVQWYDVDAADPVLVVEIKSKKNYVPVPAHWQFKREYLSGRRSIEKKPFTLPKFISETGITDMRDTTKEDESNMKQRMREKVQPKMNRLDLDYQKLHDAFFKFQTKPRLFGFGDVYFEGRENEELDISKYKPGVVSDELRNALGIPRGVTLPWVQKMQHFGPPPSYPDLKIPGYNVDL</sequence>
<gene>
    <name evidence="2" type="ORF">WICANDRAFT_23874</name>
</gene>
<dbReference type="STRING" id="683960.A0A1E3P7Q5"/>
<name>A0A1E3P7Q5_WICAA</name>
<dbReference type="InterPro" id="IPR052584">
    <property type="entry name" value="U2_snRNP_Complex_Component"/>
</dbReference>
<dbReference type="AlphaFoldDB" id="A0A1E3P7Q5"/>
<feature type="domain" description="PSP proline-rich" evidence="1">
    <location>
        <begin position="152"/>
        <end position="203"/>
    </location>
</feature>
<dbReference type="InterPro" id="IPR007180">
    <property type="entry name" value="DUF382"/>
</dbReference>
<dbReference type="GO" id="GO:0005634">
    <property type="term" value="C:nucleus"/>
    <property type="evidence" value="ECO:0007669"/>
    <property type="project" value="InterPro"/>
</dbReference>
<organism evidence="2 3">
    <name type="scientific">Wickerhamomyces anomalus (strain ATCC 58044 / CBS 1984 / NCYC 433 / NRRL Y-366-8)</name>
    <name type="common">Yeast</name>
    <name type="synonym">Hansenula anomala</name>
    <dbReference type="NCBI Taxonomy" id="683960"/>
    <lineage>
        <taxon>Eukaryota</taxon>
        <taxon>Fungi</taxon>
        <taxon>Dikarya</taxon>
        <taxon>Ascomycota</taxon>
        <taxon>Saccharomycotina</taxon>
        <taxon>Saccharomycetes</taxon>
        <taxon>Phaffomycetales</taxon>
        <taxon>Wickerhamomycetaceae</taxon>
        <taxon>Wickerhamomyces</taxon>
    </lineage>
</organism>
<evidence type="ECO:0000313" key="3">
    <source>
        <dbReference type="Proteomes" id="UP000094112"/>
    </source>
</evidence>
<accession>A0A1E3P7Q5</accession>
<dbReference type="PANTHER" id="PTHR12785:SF6">
    <property type="entry name" value="SPLICING FACTOR 3B SUBUNIT 2"/>
    <property type="match status" value="1"/>
</dbReference>
<dbReference type="SMART" id="SM00581">
    <property type="entry name" value="PSP"/>
    <property type="match status" value="1"/>
</dbReference>
<evidence type="ECO:0000259" key="1">
    <source>
        <dbReference type="SMART" id="SM00581"/>
    </source>
</evidence>
<dbReference type="RefSeq" id="XP_019040605.1">
    <property type="nucleotide sequence ID" value="XM_019181006.1"/>
</dbReference>
<dbReference type="Pfam" id="PF04046">
    <property type="entry name" value="PSP"/>
    <property type="match status" value="1"/>
</dbReference>
<reference evidence="2 3" key="1">
    <citation type="journal article" date="2016" name="Proc. Natl. Acad. Sci. U.S.A.">
        <title>Comparative genomics of biotechnologically important yeasts.</title>
        <authorList>
            <person name="Riley R."/>
            <person name="Haridas S."/>
            <person name="Wolfe K.H."/>
            <person name="Lopes M.R."/>
            <person name="Hittinger C.T."/>
            <person name="Goeker M."/>
            <person name="Salamov A.A."/>
            <person name="Wisecaver J.H."/>
            <person name="Long T.M."/>
            <person name="Calvey C.H."/>
            <person name="Aerts A.L."/>
            <person name="Barry K.W."/>
            <person name="Choi C."/>
            <person name="Clum A."/>
            <person name="Coughlan A.Y."/>
            <person name="Deshpande S."/>
            <person name="Douglass A.P."/>
            <person name="Hanson S.J."/>
            <person name="Klenk H.-P."/>
            <person name="LaButti K.M."/>
            <person name="Lapidus A."/>
            <person name="Lindquist E.A."/>
            <person name="Lipzen A.M."/>
            <person name="Meier-Kolthoff J.P."/>
            <person name="Ohm R.A."/>
            <person name="Otillar R.P."/>
            <person name="Pangilinan J.L."/>
            <person name="Peng Y."/>
            <person name="Rokas A."/>
            <person name="Rosa C.A."/>
            <person name="Scheuner C."/>
            <person name="Sibirny A.A."/>
            <person name="Slot J.C."/>
            <person name="Stielow J.B."/>
            <person name="Sun H."/>
            <person name="Kurtzman C.P."/>
            <person name="Blackwell M."/>
            <person name="Grigoriev I.V."/>
            <person name="Jeffries T.W."/>
        </authorList>
    </citation>
    <scope>NUCLEOTIDE SEQUENCE [LARGE SCALE GENOMIC DNA]</scope>
    <source>
        <strain evidence="3">ATCC 58044 / CBS 1984 / NCYC 433 / NRRL Y-366-8</strain>
    </source>
</reference>